<gene>
    <name evidence="1" type="ORF">GCM10010967_30430</name>
</gene>
<dbReference type="Proteomes" id="UP000632339">
    <property type="component" value="Unassembled WGS sequence"/>
</dbReference>
<organism evidence="1 2">
    <name type="scientific">Dyadobacter beijingensis</name>
    <dbReference type="NCBI Taxonomy" id="365489"/>
    <lineage>
        <taxon>Bacteria</taxon>
        <taxon>Pseudomonadati</taxon>
        <taxon>Bacteroidota</taxon>
        <taxon>Cytophagia</taxon>
        <taxon>Cytophagales</taxon>
        <taxon>Spirosomataceae</taxon>
        <taxon>Dyadobacter</taxon>
    </lineage>
</organism>
<comment type="caution">
    <text evidence="1">The sequence shown here is derived from an EMBL/GenBank/DDBJ whole genome shotgun (WGS) entry which is preliminary data.</text>
</comment>
<keyword evidence="2" id="KW-1185">Reference proteome</keyword>
<protein>
    <submittedName>
        <fullName evidence="1">Uncharacterized protein</fullName>
    </submittedName>
</protein>
<name>A0ABQ2I0H7_9BACT</name>
<evidence type="ECO:0000313" key="2">
    <source>
        <dbReference type="Proteomes" id="UP000632339"/>
    </source>
</evidence>
<sequence>MKTKKVRQVPSYTIDASLDRFSGENLFPEQLKRANEAISKYGLPKEYYLSQGITPPDSNS</sequence>
<dbReference type="EMBL" id="BMLI01000001">
    <property type="protein sequence ID" value="GGM94971.1"/>
    <property type="molecule type" value="Genomic_DNA"/>
</dbReference>
<reference evidence="2" key="1">
    <citation type="journal article" date="2019" name="Int. J. Syst. Evol. Microbiol.">
        <title>The Global Catalogue of Microorganisms (GCM) 10K type strain sequencing project: providing services to taxonomists for standard genome sequencing and annotation.</title>
        <authorList>
            <consortium name="The Broad Institute Genomics Platform"/>
            <consortium name="The Broad Institute Genome Sequencing Center for Infectious Disease"/>
            <person name="Wu L."/>
            <person name="Ma J."/>
        </authorList>
    </citation>
    <scope>NUCLEOTIDE SEQUENCE [LARGE SCALE GENOMIC DNA]</scope>
    <source>
        <strain evidence="2">CGMCC 1.6375</strain>
    </source>
</reference>
<accession>A0ABQ2I0H7</accession>
<proteinExistence type="predicted"/>
<evidence type="ECO:0000313" key="1">
    <source>
        <dbReference type="EMBL" id="GGM94971.1"/>
    </source>
</evidence>